<dbReference type="InterPro" id="IPR002125">
    <property type="entry name" value="CMP_dCMP_dom"/>
</dbReference>
<dbReference type="OrthoDB" id="1701769at2759"/>
<evidence type="ECO:0000256" key="8">
    <source>
        <dbReference type="ARBA" id="ARBA00048045"/>
    </source>
</evidence>
<gene>
    <name evidence="11" type="ORF">N7532_009102</name>
</gene>
<dbReference type="Gene3D" id="3.40.140.10">
    <property type="entry name" value="Cytidine Deaminase, domain 2"/>
    <property type="match status" value="1"/>
</dbReference>
<dbReference type="GO" id="GO:0005634">
    <property type="term" value="C:nucleus"/>
    <property type="evidence" value="ECO:0007669"/>
    <property type="project" value="TreeGrafter"/>
</dbReference>
<feature type="domain" description="CMP/dCMP-type deaminase" evidence="10">
    <location>
        <begin position="74"/>
        <end position="193"/>
    </location>
</feature>
<reference evidence="11" key="2">
    <citation type="journal article" date="2023" name="IMA Fungus">
        <title>Comparative genomic study of the Penicillium genus elucidates a diverse pangenome and 15 lateral gene transfer events.</title>
        <authorList>
            <person name="Petersen C."/>
            <person name="Sorensen T."/>
            <person name="Nielsen M.R."/>
            <person name="Sondergaard T.E."/>
            <person name="Sorensen J.L."/>
            <person name="Fitzpatrick D.A."/>
            <person name="Frisvad J.C."/>
            <person name="Nielsen K.L."/>
        </authorList>
    </citation>
    <scope>NUCLEOTIDE SEQUENCE</scope>
    <source>
        <strain evidence="11">IBT 30761</strain>
    </source>
</reference>
<dbReference type="CDD" id="cd01285">
    <property type="entry name" value="nucleoside_deaminase"/>
    <property type="match status" value="1"/>
</dbReference>
<evidence type="ECO:0000256" key="2">
    <source>
        <dbReference type="ARBA" id="ARBA00010669"/>
    </source>
</evidence>
<dbReference type="FunFam" id="3.40.140.10:FF:000039">
    <property type="entry name" value="tRNA-specific adenosine deaminase"/>
    <property type="match status" value="1"/>
</dbReference>
<dbReference type="GO" id="GO:0008270">
    <property type="term" value="F:zinc ion binding"/>
    <property type="evidence" value="ECO:0007669"/>
    <property type="project" value="InterPro"/>
</dbReference>
<evidence type="ECO:0000256" key="3">
    <source>
        <dbReference type="ARBA" id="ARBA00012740"/>
    </source>
</evidence>
<dbReference type="PROSITE" id="PS51747">
    <property type="entry name" value="CYT_DCMP_DEAMINASES_2"/>
    <property type="match status" value="1"/>
</dbReference>
<dbReference type="GO" id="GO:0002100">
    <property type="term" value="P:tRNA wobble adenosine to inosine editing"/>
    <property type="evidence" value="ECO:0007669"/>
    <property type="project" value="UniProtKB-ARBA"/>
</dbReference>
<comment type="cofactor">
    <cofactor evidence="1">
        <name>Zn(2+)</name>
        <dbReference type="ChEBI" id="CHEBI:29105"/>
    </cofactor>
</comment>
<evidence type="ECO:0000259" key="10">
    <source>
        <dbReference type="PROSITE" id="PS51747"/>
    </source>
</evidence>
<dbReference type="EMBL" id="JAPQKI010000009">
    <property type="protein sequence ID" value="KAJ5090418.1"/>
    <property type="molecule type" value="Genomic_DNA"/>
</dbReference>
<dbReference type="InterPro" id="IPR016193">
    <property type="entry name" value="Cytidine_deaminase-like"/>
</dbReference>
<comment type="similarity">
    <text evidence="2">Belongs to the cytidine and deoxycytidylate deaminase family. ADAT2 subfamily.</text>
</comment>
<keyword evidence="7" id="KW-0862">Zinc</keyword>
<keyword evidence="4" id="KW-0819">tRNA processing</keyword>
<evidence type="ECO:0000256" key="7">
    <source>
        <dbReference type="ARBA" id="ARBA00022833"/>
    </source>
</evidence>
<protein>
    <recommendedName>
        <fullName evidence="3">tRNA(adenine(34)) deaminase</fullName>
        <ecNumber evidence="3">3.5.4.33</ecNumber>
    </recommendedName>
</protein>
<evidence type="ECO:0000256" key="1">
    <source>
        <dbReference type="ARBA" id="ARBA00001947"/>
    </source>
</evidence>
<dbReference type="RefSeq" id="XP_056472399.1">
    <property type="nucleotide sequence ID" value="XM_056621593.1"/>
</dbReference>
<feature type="region of interest" description="Disordered" evidence="9">
    <location>
        <begin position="222"/>
        <end position="259"/>
    </location>
</feature>
<feature type="compositionally biased region" description="Polar residues" evidence="9">
    <location>
        <begin position="34"/>
        <end position="56"/>
    </location>
</feature>
<dbReference type="SUPFAM" id="SSF53927">
    <property type="entry name" value="Cytidine deaminase-like"/>
    <property type="match status" value="1"/>
</dbReference>
<dbReference type="PROSITE" id="PS00903">
    <property type="entry name" value="CYT_DCMP_DEAMINASES_1"/>
    <property type="match status" value="1"/>
</dbReference>
<keyword evidence="12" id="KW-1185">Reference proteome</keyword>
<dbReference type="GeneID" id="81360572"/>
<evidence type="ECO:0000256" key="6">
    <source>
        <dbReference type="ARBA" id="ARBA00022801"/>
    </source>
</evidence>
<dbReference type="GO" id="GO:0005737">
    <property type="term" value="C:cytoplasm"/>
    <property type="evidence" value="ECO:0007669"/>
    <property type="project" value="TreeGrafter"/>
</dbReference>
<dbReference type="GO" id="GO:0052717">
    <property type="term" value="F:tRNA-specific adenosine-34 deaminase activity"/>
    <property type="evidence" value="ECO:0007669"/>
    <property type="project" value="UniProtKB-EC"/>
</dbReference>
<name>A0A9W9K2A2_9EURO</name>
<keyword evidence="5" id="KW-0479">Metal-binding</keyword>
<evidence type="ECO:0000313" key="12">
    <source>
        <dbReference type="Proteomes" id="UP001149074"/>
    </source>
</evidence>
<comment type="caution">
    <text evidence="11">The sequence shown here is derived from an EMBL/GenBank/DDBJ whole genome shotgun (WGS) entry which is preliminary data.</text>
</comment>
<evidence type="ECO:0000256" key="5">
    <source>
        <dbReference type="ARBA" id="ARBA00022723"/>
    </source>
</evidence>
<comment type="catalytic activity">
    <reaction evidence="8">
        <text>adenosine(34) in tRNA + H2O + H(+) = inosine(34) in tRNA + NH4(+)</text>
        <dbReference type="Rhea" id="RHEA:43168"/>
        <dbReference type="Rhea" id="RHEA-COMP:10373"/>
        <dbReference type="Rhea" id="RHEA-COMP:10374"/>
        <dbReference type="ChEBI" id="CHEBI:15377"/>
        <dbReference type="ChEBI" id="CHEBI:15378"/>
        <dbReference type="ChEBI" id="CHEBI:28938"/>
        <dbReference type="ChEBI" id="CHEBI:74411"/>
        <dbReference type="ChEBI" id="CHEBI:82852"/>
        <dbReference type="EC" id="3.5.4.33"/>
    </reaction>
</comment>
<dbReference type="AlphaFoldDB" id="A0A9W9K2A2"/>
<accession>A0A9W9K2A2</accession>
<dbReference type="GO" id="GO:0052718">
    <property type="term" value="C:tRNA-specific adenosine-34 deaminase complex"/>
    <property type="evidence" value="ECO:0007669"/>
    <property type="project" value="UniProtKB-ARBA"/>
</dbReference>
<sequence length="259" mass="27941">MEPDANLAFNKEPESNLASTKTDANPVVAMGTDDANSVAATKTDPSLTTGTESETNPADAESEQNPVANMSDDEKHRYFMKEALLMGEKALAAGETPVGCVLVHDDKIIGYGMNATNRTMNGSRHAEFLALNQACRKYRRAILRETDLYVTVEPCIMCASALRQFHIRSVYYGAVNDRFGGCGGILGIHADSSIDAPYPVVGGIFRDEAVALLRRFYEQNNDRAPNPRIKKGRGQQSGGNGENEDGGKDDGDDSMSVLG</sequence>
<keyword evidence="6" id="KW-0378">Hydrolase</keyword>
<evidence type="ECO:0000313" key="11">
    <source>
        <dbReference type="EMBL" id="KAJ5090418.1"/>
    </source>
</evidence>
<reference evidence="11" key="1">
    <citation type="submission" date="2022-11" db="EMBL/GenBank/DDBJ databases">
        <authorList>
            <person name="Petersen C."/>
        </authorList>
    </citation>
    <scope>NUCLEOTIDE SEQUENCE</scope>
    <source>
        <strain evidence="11">IBT 30761</strain>
    </source>
</reference>
<feature type="region of interest" description="Disordered" evidence="9">
    <location>
        <begin position="1"/>
        <end position="72"/>
    </location>
</feature>
<organism evidence="11 12">
    <name type="scientific">Penicillium argentinense</name>
    <dbReference type="NCBI Taxonomy" id="1131581"/>
    <lineage>
        <taxon>Eukaryota</taxon>
        <taxon>Fungi</taxon>
        <taxon>Dikarya</taxon>
        <taxon>Ascomycota</taxon>
        <taxon>Pezizomycotina</taxon>
        <taxon>Eurotiomycetes</taxon>
        <taxon>Eurotiomycetidae</taxon>
        <taxon>Eurotiales</taxon>
        <taxon>Aspergillaceae</taxon>
        <taxon>Penicillium</taxon>
    </lineage>
</organism>
<dbReference type="PANTHER" id="PTHR11079:SF149">
    <property type="entry name" value="TRNA-SPECIFIC ADENOSINE DEAMINASE 2"/>
    <property type="match status" value="1"/>
</dbReference>
<evidence type="ECO:0000256" key="9">
    <source>
        <dbReference type="SAM" id="MobiDB-lite"/>
    </source>
</evidence>
<evidence type="ECO:0000256" key="4">
    <source>
        <dbReference type="ARBA" id="ARBA00022694"/>
    </source>
</evidence>
<proteinExistence type="inferred from homology"/>
<dbReference type="Proteomes" id="UP001149074">
    <property type="component" value="Unassembled WGS sequence"/>
</dbReference>
<dbReference type="Pfam" id="PF00383">
    <property type="entry name" value="dCMP_cyt_deam_1"/>
    <property type="match status" value="1"/>
</dbReference>
<dbReference type="InterPro" id="IPR016192">
    <property type="entry name" value="APOBEC/CMP_deaminase_Zn-bd"/>
</dbReference>
<dbReference type="EC" id="3.5.4.33" evidence="3"/>
<dbReference type="PANTHER" id="PTHR11079">
    <property type="entry name" value="CYTOSINE DEAMINASE FAMILY MEMBER"/>
    <property type="match status" value="1"/>
</dbReference>